<organism evidence="1 2">
    <name type="scientific">Helianthus annuus</name>
    <name type="common">Common sunflower</name>
    <dbReference type="NCBI Taxonomy" id="4232"/>
    <lineage>
        <taxon>Eukaryota</taxon>
        <taxon>Viridiplantae</taxon>
        <taxon>Streptophyta</taxon>
        <taxon>Embryophyta</taxon>
        <taxon>Tracheophyta</taxon>
        <taxon>Spermatophyta</taxon>
        <taxon>Magnoliopsida</taxon>
        <taxon>eudicotyledons</taxon>
        <taxon>Gunneridae</taxon>
        <taxon>Pentapetalae</taxon>
        <taxon>asterids</taxon>
        <taxon>campanulids</taxon>
        <taxon>Asterales</taxon>
        <taxon>Asteraceae</taxon>
        <taxon>Asteroideae</taxon>
        <taxon>Heliantheae alliance</taxon>
        <taxon>Heliantheae</taxon>
        <taxon>Helianthus</taxon>
    </lineage>
</organism>
<gene>
    <name evidence="1" type="ORF">HannXRQ_Chr08g0230451</name>
</gene>
<dbReference type="EMBL" id="CM007897">
    <property type="protein sequence ID" value="OTG19112.1"/>
    <property type="molecule type" value="Genomic_DNA"/>
</dbReference>
<dbReference type="Proteomes" id="UP000215914">
    <property type="component" value="Chromosome 8"/>
</dbReference>
<dbReference type="AlphaFoldDB" id="A0A251U8L4"/>
<accession>A0A251U8L4</accession>
<evidence type="ECO:0000313" key="2">
    <source>
        <dbReference type="Proteomes" id="UP000215914"/>
    </source>
</evidence>
<evidence type="ECO:0000313" key="1">
    <source>
        <dbReference type="EMBL" id="OTG19112.1"/>
    </source>
</evidence>
<dbReference type="InParanoid" id="A0A251U8L4"/>
<keyword evidence="2" id="KW-1185">Reference proteome</keyword>
<name>A0A251U8L4_HELAN</name>
<protein>
    <submittedName>
        <fullName evidence="1">Uncharacterized protein</fullName>
    </submittedName>
</protein>
<sequence length="76" mass="8560">MCLCHFFVNVQVIAFTGNALQQHGGLQANNLWVRFIHVKMVVSILENLKEVLNMGLGLAHYHFRSERGAKSTPINP</sequence>
<proteinExistence type="predicted"/>
<reference evidence="2" key="1">
    <citation type="journal article" date="2017" name="Nature">
        <title>The sunflower genome provides insights into oil metabolism, flowering and Asterid evolution.</title>
        <authorList>
            <person name="Badouin H."/>
            <person name="Gouzy J."/>
            <person name="Grassa C.J."/>
            <person name="Murat F."/>
            <person name="Staton S.E."/>
            <person name="Cottret L."/>
            <person name="Lelandais-Briere C."/>
            <person name="Owens G.L."/>
            <person name="Carrere S."/>
            <person name="Mayjonade B."/>
            <person name="Legrand L."/>
            <person name="Gill N."/>
            <person name="Kane N.C."/>
            <person name="Bowers J.E."/>
            <person name="Hubner S."/>
            <person name="Bellec A."/>
            <person name="Berard A."/>
            <person name="Berges H."/>
            <person name="Blanchet N."/>
            <person name="Boniface M.C."/>
            <person name="Brunel D."/>
            <person name="Catrice O."/>
            <person name="Chaidir N."/>
            <person name="Claudel C."/>
            <person name="Donnadieu C."/>
            <person name="Faraut T."/>
            <person name="Fievet G."/>
            <person name="Helmstetter N."/>
            <person name="King M."/>
            <person name="Knapp S.J."/>
            <person name="Lai Z."/>
            <person name="Le Paslier M.C."/>
            <person name="Lippi Y."/>
            <person name="Lorenzon L."/>
            <person name="Mandel J.R."/>
            <person name="Marage G."/>
            <person name="Marchand G."/>
            <person name="Marquand E."/>
            <person name="Bret-Mestries E."/>
            <person name="Morien E."/>
            <person name="Nambeesan S."/>
            <person name="Nguyen T."/>
            <person name="Pegot-Espagnet P."/>
            <person name="Pouilly N."/>
            <person name="Raftis F."/>
            <person name="Sallet E."/>
            <person name="Schiex T."/>
            <person name="Thomas J."/>
            <person name="Vandecasteele C."/>
            <person name="Vares D."/>
            <person name="Vear F."/>
            <person name="Vautrin S."/>
            <person name="Crespi M."/>
            <person name="Mangin B."/>
            <person name="Burke J.M."/>
            <person name="Salse J."/>
            <person name="Munos S."/>
            <person name="Vincourt P."/>
            <person name="Rieseberg L.H."/>
            <person name="Langlade N.B."/>
        </authorList>
    </citation>
    <scope>NUCLEOTIDE SEQUENCE [LARGE SCALE GENOMIC DNA]</scope>
    <source>
        <strain evidence="2">cv. SF193</strain>
    </source>
</reference>